<evidence type="ECO:0000313" key="3">
    <source>
        <dbReference type="Proteomes" id="UP000499080"/>
    </source>
</evidence>
<dbReference type="Proteomes" id="UP000499080">
    <property type="component" value="Unassembled WGS sequence"/>
</dbReference>
<accession>A0A4Y2A5R1</accession>
<evidence type="ECO:0000313" key="2">
    <source>
        <dbReference type="EMBL" id="GBL75201.1"/>
    </source>
</evidence>
<gene>
    <name evidence="2" type="ORF">AVEN_194440_1</name>
</gene>
<dbReference type="AlphaFoldDB" id="A0A4Y2A5R1"/>
<protein>
    <submittedName>
        <fullName evidence="2">Uncharacterized protein</fullName>
    </submittedName>
</protein>
<evidence type="ECO:0000256" key="1">
    <source>
        <dbReference type="SAM" id="MobiDB-lite"/>
    </source>
</evidence>
<name>A0A4Y2A5R1_ARAVE</name>
<comment type="caution">
    <text evidence="2">The sequence shown here is derived from an EMBL/GenBank/DDBJ whole genome shotgun (WGS) entry which is preliminary data.</text>
</comment>
<reference evidence="2 3" key="1">
    <citation type="journal article" date="2019" name="Sci. Rep.">
        <title>Orb-weaving spider Araneus ventricosus genome elucidates the spidroin gene catalogue.</title>
        <authorList>
            <person name="Kono N."/>
            <person name="Nakamura H."/>
            <person name="Ohtoshi R."/>
            <person name="Moran D.A.P."/>
            <person name="Shinohara A."/>
            <person name="Yoshida Y."/>
            <person name="Fujiwara M."/>
            <person name="Mori M."/>
            <person name="Tomita M."/>
            <person name="Arakawa K."/>
        </authorList>
    </citation>
    <scope>NUCLEOTIDE SEQUENCE [LARGE SCALE GENOMIC DNA]</scope>
</reference>
<organism evidence="2 3">
    <name type="scientific">Araneus ventricosus</name>
    <name type="common">Orbweaver spider</name>
    <name type="synonym">Epeira ventricosa</name>
    <dbReference type="NCBI Taxonomy" id="182803"/>
    <lineage>
        <taxon>Eukaryota</taxon>
        <taxon>Metazoa</taxon>
        <taxon>Ecdysozoa</taxon>
        <taxon>Arthropoda</taxon>
        <taxon>Chelicerata</taxon>
        <taxon>Arachnida</taxon>
        <taxon>Araneae</taxon>
        <taxon>Araneomorphae</taxon>
        <taxon>Entelegynae</taxon>
        <taxon>Araneoidea</taxon>
        <taxon>Araneidae</taxon>
        <taxon>Araneus</taxon>
    </lineage>
</organism>
<sequence>MKFEIGDLGHTTKNGRQVFVDPRVPERRNCVGQLRLSVTCSSTLTDEKITKVIYPPLAKLKPLTVTSPSLKRTSTPTKPPKTPSNTKPKTENRKKNKTDSWQLVKETKNAEKAKLLAESRNLKKPSTRCILTKEDFLNDKRKTTKDKDYDGDPLVNVRSSEDYMSLNSKPSPKKS</sequence>
<feature type="region of interest" description="Disordered" evidence="1">
    <location>
        <begin position="64"/>
        <end position="106"/>
    </location>
</feature>
<feature type="region of interest" description="Disordered" evidence="1">
    <location>
        <begin position="134"/>
        <end position="175"/>
    </location>
</feature>
<feature type="compositionally biased region" description="Low complexity" evidence="1">
    <location>
        <begin position="66"/>
        <end position="76"/>
    </location>
</feature>
<feature type="compositionally biased region" description="Basic and acidic residues" evidence="1">
    <location>
        <begin position="134"/>
        <end position="150"/>
    </location>
</feature>
<keyword evidence="3" id="KW-1185">Reference proteome</keyword>
<feature type="compositionally biased region" description="Polar residues" evidence="1">
    <location>
        <begin position="165"/>
        <end position="175"/>
    </location>
</feature>
<proteinExistence type="predicted"/>
<dbReference type="EMBL" id="BGPR01000007">
    <property type="protein sequence ID" value="GBL75201.1"/>
    <property type="molecule type" value="Genomic_DNA"/>
</dbReference>